<dbReference type="InterPro" id="IPR033985">
    <property type="entry name" value="SusD-like_N"/>
</dbReference>
<feature type="domain" description="SusD-like N-terminal" evidence="7">
    <location>
        <begin position="97"/>
        <end position="222"/>
    </location>
</feature>
<evidence type="ECO:0000256" key="2">
    <source>
        <dbReference type="ARBA" id="ARBA00006275"/>
    </source>
</evidence>
<protein>
    <submittedName>
        <fullName evidence="8">RagB/SusD family nutrient uptake outer membrane protein</fullName>
    </submittedName>
</protein>
<keyword evidence="4" id="KW-0472">Membrane</keyword>
<comment type="subcellular location">
    <subcellularLocation>
        <location evidence="1">Cell outer membrane</location>
    </subcellularLocation>
</comment>
<dbReference type="Gene3D" id="1.25.40.390">
    <property type="match status" value="1"/>
</dbReference>
<evidence type="ECO:0000313" key="8">
    <source>
        <dbReference type="EMBL" id="QJB30627.1"/>
    </source>
</evidence>
<keyword evidence="3" id="KW-0732">Signal</keyword>
<dbReference type="InterPro" id="IPR012944">
    <property type="entry name" value="SusD_RagB_dom"/>
</dbReference>
<dbReference type="SUPFAM" id="SSF48452">
    <property type="entry name" value="TPR-like"/>
    <property type="match status" value="1"/>
</dbReference>
<proteinExistence type="inferred from homology"/>
<evidence type="ECO:0000256" key="1">
    <source>
        <dbReference type="ARBA" id="ARBA00004442"/>
    </source>
</evidence>
<dbReference type="KEGG" id="coy:HF329_04655"/>
<evidence type="ECO:0000259" key="6">
    <source>
        <dbReference type="Pfam" id="PF07980"/>
    </source>
</evidence>
<reference evidence="9" key="1">
    <citation type="submission" date="2020-04" db="EMBL/GenBank/DDBJ databases">
        <authorList>
            <person name="Kittiwongwattana C."/>
        </authorList>
    </citation>
    <scope>NUCLEOTIDE SEQUENCE [LARGE SCALE GENOMIC DNA]</scope>
    <source>
        <strain evidence="9">1310</strain>
    </source>
</reference>
<dbReference type="Pfam" id="PF14322">
    <property type="entry name" value="SusD-like_3"/>
    <property type="match status" value="1"/>
</dbReference>
<comment type="similarity">
    <text evidence="2">Belongs to the SusD family.</text>
</comment>
<dbReference type="Pfam" id="PF07980">
    <property type="entry name" value="SusD_RagB"/>
    <property type="match status" value="1"/>
</dbReference>
<gene>
    <name evidence="8" type="ORF">HF329_04655</name>
</gene>
<evidence type="ECO:0000313" key="9">
    <source>
        <dbReference type="Proteomes" id="UP000502421"/>
    </source>
</evidence>
<evidence type="ECO:0000256" key="4">
    <source>
        <dbReference type="ARBA" id="ARBA00023136"/>
    </source>
</evidence>
<sequence>MRKIVYILLLASCTWSCSRSLDVAPGDKYSNSVVWKNTNNLDLYVNSLYGALYQFAEIGGPDLSDGYTDILKYSQTYMDTYHNRICLSPAFLSPATTEAISPWSAAYTHIRKLNEFIIDARKYAGNINAADLKVRLAEIRFLRAFVYSKLITRHGGVVLRTDNENLDGPAQKNKARATTKESWQWVISELKTVADQLPEAWDNNSTGRITKGAAYALLARAALYAEQWDEAISAARKVESMANGGKYALMNKFEDVFYTPHNKELILAAYYKRPDLTNNFDRYFAPTGDIERYGGYASPTEELVSQFDIKTGNRWERFSWDNPEHKANPYTNRDPRFYATILYNGAPWKGRTLETYVGGADSYIEYFDGNARNRSVTGYFIRKFLENKVKDFVSEKGDQYWIEFRYAEIITILSEAYGRGKGDFIAAYRYLNMLRERPGVALPALPVKDKAEEYLDDLQKEKMCEFAFEGHRYWDLRRWKKAGTALNGVRMHGMEIKKSGDSYEYNLVDCDKADRFFPERYYVMPIPDFEIKNNLACRQDPAWQ</sequence>
<dbReference type="GO" id="GO:0009279">
    <property type="term" value="C:cell outer membrane"/>
    <property type="evidence" value="ECO:0007669"/>
    <property type="project" value="UniProtKB-SubCell"/>
</dbReference>
<dbReference type="Proteomes" id="UP000502421">
    <property type="component" value="Chromosome"/>
</dbReference>
<feature type="domain" description="RagB/SusD" evidence="6">
    <location>
        <begin position="264"/>
        <end position="543"/>
    </location>
</feature>
<dbReference type="AlphaFoldDB" id="A0AAE7D6F4"/>
<accession>A0AAE7D6F4</accession>
<evidence type="ECO:0000256" key="5">
    <source>
        <dbReference type="ARBA" id="ARBA00023237"/>
    </source>
</evidence>
<dbReference type="InterPro" id="IPR011990">
    <property type="entry name" value="TPR-like_helical_dom_sf"/>
</dbReference>
<organism evidence="8 9">
    <name type="scientific">Chitinophaga oryzae</name>
    <dbReference type="NCBI Taxonomy" id="2725414"/>
    <lineage>
        <taxon>Bacteria</taxon>
        <taxon>Pseudomonadati</taxon>
        <taxon>Bacteroidota</taxon>
        <taxon>Chitinophagia</taxon>
        <taxon>Chitinophagales</taxon>
        <taxon>Chitinophagaceae</taxon>
        <taxon>Chitinophaga</taxon>
    </lineage>
</organism>
<name>A0AAE7D6F4_9BACT</name>
<dbReference type="EMBL" id="CP051205">
    <property type="protein sequence ID" value="QJB30627.1"/>
    <property type="molecule type" value="Genomic_DNA"/>
</dbReference>
<evidence type="ECO:0000256" key="3">
    <source>
        <dbReference type="ARBA" id="ARBA00022729"/>
    </source>
</evidence>
<keyword evidence="5" id="KW-0998">Cell outer membrane</keyword>
<evidence type="ECO:0000259" key="7">
    <source>
        <dbReference type="Pfam" id="PF14322"/>
    </source>
</evidence>
<dbReference type="RefSeq" id="WP_168802905.1">
    <property type="nucleotide sequence ID" value="NZ_CP051205.1"/>
</dbReference>